<gene>
    <name evidence="9" type="ORF">SAMN04490239_7759</name>
</gene>
<feature type="domain" description="Ketoreductase" evidence="8">
    <location>
        <begin position="17"/>
        <end position="187"/>
    </location>
</feature>
<dbReference type="AlphaFoldDB" id="A0A1H4ZN25"/>
<dbReference type="PROSITE" id="PS00061">
    <property type="entry name" value="ADH_SHORT"/>
    <property type="match status" value="1"/>
</dbReference>
<evidence type="ECO:0000256" key="1">
    <source>
        <dbReference type="ARBA" id="ARBA00004191"/>
    </source>
</evidence>
<dbReference type="PRINTS" id="PR00080">
    <property type="entry name" value="SDRFAMILY"/>
</dbReference>
<name>A0A1H4ZN25_9NOCA</name>
<keyword evidence="4" id="KW-0560">Oxidoreductase</keyword>
<dbReference type="Proteomes" id="UP000183561">
    <property type="component" value="Unassembled WGS sequence"/>
</dbReference>
<evidence type="ECO:0000313" key="10">
    <source>
        <dbReference type="Proteomes" id="UP000183561"/>
    </source>
</evidence>
<dbReference type="RefSeq" id="WP_072944165.1">
    <property type="nucleotide sequence ID" value="NZ_FNSV01000005.1"/>
</dbReference>
<dbReference type="GO" id="GO:0004316">
    <property type="term" value="F:3-oxoacyl-[acyl-carrier-protein] reductase (NADPH) activity"/>
    <property type="evidence" value="ECO:0007669"/>
    <property type="project" value="UniProtKB-EC"/>
</dbReference>
<evidence type="ECO:0000256" key="2">
    <source>
        <dbReference type="ARBA" id="ARBA00006484"/>
    </source>
</evidence>
<sequence>MINQIAGKSDAFDLSNKVAVVTGAGRGIGRACALHLAGAGADIVLASRTSAELDAVAHEVEALGAKALVVPCDVADFDACDAAVREAVDVFGDVDVLVNSAGAGAPCAVIDADPADWARVVTLNLIGTFNIARAVLPFMIEAGGGRIILIGSGHGHSTTAGFSAYGASKAGVSHLTKTLAEEVWEHGIDVNEVIPGPVATQLTRGLVAVGEAPDGLPSERVKLPHEVAELVGWLAQQRVGGPTGQVFSLARRAL</sequence>
<evidence type="ECO:0000256" key="4">
    <source>
        <dbReference type="ARBA" id="ARBA00023002"/>
    </source>
</evidence>
<reference evidence="10" key="1">
    <citation type="submission" date="2016-10" db="EMBL/GenBank/DDBJ databases">
        <authorList>
            <person name="Varghese N."/>
            <person name="Submissions S."/>
        </authorList>
    </citation>
    <scope>NUCLEOTIDE SEQUENCE [LARGE SCALE GENOMIC DNA]</scope>
    <source>
        <strain evidence="10">DSM 44498</strain>
    </source>
</reference>
<keyword evidence="3" id="KW-0134">Cell wall</keyword>
<dbReference type="PRINTS" id="PR00081">
    <property type="entry name" value="GDHRDH"/>
</dbReference>
<dbReference type="EMBL" id="FNSV01000005">
    <property type="protein sequence ID" value="SED31255.1"/>
    <property type="molecule type" value="Genomic_DNA"/>
</dbReference>
<dbReference type="OrthoDB" id="9803333at2"/>
<protein>
    <recommendedName>
        <fullName evidence="5">3-oxoacyl-[acyl-carrier-protein] reductase MabA</fullName>
    </recommendedName>
</protein>
<dbReference type="Pfam" id="PF00106">
    <property type="entry name" value="adh_short"/>
    <property type="match status" value="1"/>
</dbReference>
<proteinExistence type="inferred from homology"/>
<dbReference type="InterPro" id="IPR036291">
    <property type="entry name" value="NAD(P)-bd_dom_sf"/>
</dbReference>
<dbReference type="InterPro" id="IPR050259">
    <property type="entry name" value="SDR"/>
</dbReference>
<comment type="catalytic activity">
    <reaction evidence="6">
        <text>a (3R)-hydroxyacyl-[ACP] + NADP(+) = a 3-oxoacyl-[ACP] + NADPH + H(+)</text>
        <dbReference type="Rhea" id="RHEA:17397"/>
        <dbReference type="Rhea" id="RHEA-COMP:9916"/>
        <dbReference type="Rhea" id="RHEA-COMP:9945"/>
        <dbReference type="ChEBI" id="CHEBI:15378"/>
        <dbReference type="ChEBI" id="CHEBI:57783"/>
        <dbReference type="ChEBI" id="CHEBI:58349"/>
        <dbReference type="ChEBI" id="CHEBI:78776"/>
        <dbReference type="ChEBI" id="CHEBI:78827"/>
        <dbReference type="EC" id="1.1.1.100"/>
    </reaction>
    <physiologicalReaction direction="right-to-left" evidence="6">
        <dbReference type="Rhea" id="RHEA:17399"/>
    </physiologicalReaction>
</comment>
<dbReference type="SMART" id="SM00822">
    <property type="entry name" value="PKS_KR"/>
    <property type="match status" value="1"/>
</dbReference>
<evidence type="ECO:0000256" key="6">
    <source>
        <dbReference type="ARBA" id="ARBA00047400"/>
    </source>
</evidence>
<accession>A0A1H4ZN25</accession>
<dbReference type="PANTHER" id="PTHR42879:SF2">
    <property type="entry name" value="3-OXOACYL-[ACYL-CARRIER-PROTEIN] REDUCTASE FABG"/>
    <property type="match status" value="1"/>
</dbReference>
<dbReference type="GO" id="GO:0032787">
    <property type="term" value="P:monocarboxylic acid metabolic process"/>
    <property type="evidence" value="ECO:0007669"/>
    <property type="project" value="UniProtKB-ARBA"/>
</dbReference>
<evidence type="ECO:0000256" key="7">
    <source>
        <dbReference type="RuleBase" id="RU000363"/>
    </source>
</evidence>
<organism evidence="9 10">
    <name type="scientific">Rhodococcus koreensis</name>
    <dbReference type="NCBI Taxonomy" id="99653"/>
    <lineage>
        <taxon>Bacteria</taxon>
        <taxon>Bacillati</taxon>
        <taxon>Actinomycetota</taxon>
        <taxon>Actinomycetes</taxon>
        <taxon>Mycobacteriales</taxon>
        <taxon>Nocardiaceae</taxon>
        <taxon>Rhodococcus</taxon>
    </lineage>
</organism>
<dbReference type="SUPFAM" id="SSF51735">
    <property type="entry name" value="NAD(P)-binding Rossmann-fold domains"/>
    <property type="match status" value="1"/>
</dbReference>
<dbReference type="Gene3D" id="3.40.50.720">
    <property type="entry name" value="NAD(P)-binding Rossmann-like Domain"/>
    <property type="match status" value="1"/>
</dbReference>
<comment type="subcellular location">
    <subcellularLocation>
        <location evidence="1">Secreted</location>
        <location evidence="1">Cell wall</location>
    </subcellularLocation>
</comment>
<keyword evidence="3" id="KW-0964">Secreted</keyword>
<dbReference type="FunFam" id="3.40.50.720:FF:000084">
    <property type="entry name" value="Short-chain dehydrogenase reductase"/>
    <property type="match status" value="1"/>
</dbReference>
<dbReference type="InterPro" id="IPR020904">
    <property type="entry name" value="Sc_DH/Rdtase_CS"/>
</dbReference>
<dbReference type="InterPro" id="IPR002347">
    <property type="entry name" value="SDR_fam"/>
</dbReference>
<keyword evidence="10" id="KW-1185">Reference proteome</keyword>
<dbReference type="PANTHER" id="PTHR42879">
    <property type="entry name" value="3-OXOACYL-(ACYL-CARRIER-PROTEIN) REDUCTASE"/>
    <property type="match status" value="1"/>
</dbReference>
<dbReference type="InterPro" id="IPR057326">
    <property type="entry name" value="KR_dom"/>
</dbReference>
<evidence type="ECO:0000256" key="5">
    <source>
        <dbReference type="ARBA" id="ARBA00040781"/>
    </source>
</evidence>
<comment type="similarity">
    <text evidence="2 7">Belongs to the short-chain dehydrogenases/reductases (SDR) family.</text>
</comment>
<evidence type="ECO:0000256" key="3">
    <source>
        <dbReference type="ARBA" id="ARBA00022512"/>
    </source>
</evidence>
<dbReference type="CDD" id="cd05233">
    <property type="entry name" value="SDR_c"/>
    <property type="match status" value="1"/>
</dbReference>
<evidence type="ECO:0000259" key="8">
    <source>
        <dbReference type="SMART" id="SM00822"/>
    </source>
</evidence>
<evidence type="ECO:0000313" key="9">
    <source>
        <dbReference type="EMBL" id="SED31255.1"/>
    </source>
</evidence>